<evidence type="ECO:0000256" key="2">
    <source>
        <dbReference type="ARBA" id="ARBA00022552"/>
    </source>
</evidence>
<evidence type="ECO:0000256" key="4">
    <source>
        <dbReference type="ARBA" id="ARBA00022679"/>
    </source>
</evidence>
<dbReference type="FunFam" id="1.10.8.100:FF:000001">
    <property type="entry name" value="Ribosomal RNA small subunit methyltransferase A"/>
    <property type="match status" value="1"/>
</dbReference>
<evidence type="ECO:0000313" key="10">
    <source>
        <dbReference type="EMBL" id="MCM1981952.1"/>
    </source>
</evidence>
<evidence type="ECO:0000256" key="8">
    <source>
        <dbReference type="PROSITE-ProRule" id="PRU01026"/>
    </source>
</evidence>
<evidence type="ECO:0000256" key="3">
    <source>
        <dbReference type="ARBA" id="ARBA00022603"/>
    </source>
</evidence>
<feature type="binding site" evidence="7 8">
    <location>
        <position position="60"/>
    </location>
    <ligand>
        <name>S-adenosyl-L-methionine</name>
        <dbReference type="ChEBI" id="CHEBI:59789"/>
    </ligand>
</feature>
<dbReference type="InterPro" id="IPR020596">
    <property type="entry name" value="rRNA_Ade_Mease_Trfase_CS"/>
</dbReference>
<feature type="binding site" evidence="7 8">
    <location>
        <position position="12"/>
    </location>
    <ligand>
        <name>S-adenosyl-L-methionine</name>
        <dbReference type="ChEBI" id="CHEBI:59789"/>
    </ligand>
</feature>
<feature type="binding site" evidence="7 8">
    <location>
        <position position="85"/>
    </location>
    <ligand>
        <name>S-adenosyl-L-methionine</name>
        <dbReference type="ChEBI" id="CHEBI:59789"/>
    </ligand>
</feature>
<organism evidence="10 11">
    <name type="scientific">Lyngbya confervoides BDU141951</name>
    <dbReference type="NCBI Taxonomy" id="1574623"/>
    <lineage>
        <taxon>Bacteria</taxon>
        <taxon>Bacillati</taxon>
        <taxon>Cyanobacteriota</taxon>
        <taxon>Cyanophyceae</taxon>
        <taxon>Oscillatoriophycideae</taxon>
        <taxon>Oscillatoriales</taxon>
        <taxon>Microcoleaceae</taxon>
        <taxon>Lyngbya</taxon>
    </lineage>
</organism>
<dbReference type="GO" id="GO:0005737">
    <property type="term" value="C:cytoplasm"/>
    <property type="evidence" value="ECO:0007669"/>
    <property type="project" value="UniProtKB-SubCell"/>
</dbReference>
<name>A0ABD4T059_9CYAN</name>
<feature type="binding site" evidence="7 8">
    <location>
        <position position="39"/>
    </location>
    <ligand>
        <name>S-adenosyl-L-methionine</name>
        <dbReference type="ChEBI" id="CHEBI:59789"/>
    </ligand>
</feature>
<evidence type="ECO:0000256" key="6">
    <source>
        <dbReference type="ARBA" id="ARBA00022884"/>
    </source>
</evidence>
<dbReference type="PROSITE" id="PS51689">
    <property type="entry name" value="SAM_RNA_A_N6_MT"/>
    <property type="match status" value="1"/>
</dbReference>
<dbReference type="Pfam" id="PF00398">
    <property type="entry name" value="RrnaAD"/>
    <property type="match status" value="1"/>
</dbReference>
<dbReference type="SUPFAM" id="SSF53335">
    <property type="entry name" value="S-adenosyl-L-methionine-dependent methyltransferases"/>
    <property type="match status" value="1"/>
</dbReference>
<dbReference type="EC" id="2.1.1.182" evidence="7"/>
<keyword evidence="11" id="KW-1185">Reference proteome</keyword>
<accession>A0ABD4T059</accession>
<evidence type="ECO:0000256" key="1">
    <source>
        <dbReference type="ARBA" id="ARBA00022490"/>
    </source>
</evidence>
<dbReference type="RefSeq" id="WP_166280240.1">
    <property type="nucleotide sequence ID" value="NZ_JTHE03000024.1"/>
</dbReference>
<comment type="catalytic activity">
    <reaction evidence="7">
        <text>adenosine(1518)/adenosine(1519) in 16S rRNA + 4 S-adenosyl-L-methionine = N(6)-dimethyladenosine(1518)/N(6)-dimethyladenosine(1519) in 16S rRNA + 4 S-adenosyl-L-homocysteine + 4 H(+)</text>
        <dbReference type="Rhea" id="RHEA:19609"/>
        <dbReference type="Rhea" id="RHEA-COMP:10232"/>
        <dbReference type="Rhea" id="RHEA-COMP:10233"/>
        <dbReference type="ChEBI" id="CHEBI:15378"/>
        <dbReference type="ChEBI" id="CHEBI:57856"/>
        <dbReference type="ChEBI" id="CHEBI:59789"/>
        <dbReference type="ChEBI" id="CHEBI:74411"/>
        <dbReference type="ChEBI" id="CHEBI:74493"/>
        <dbReference type="EC" id="2.1.1.182"/>
    </reaction>
</comment>
<dbReference type="PROSITE" id="PS01131">
    <property type="entry name" value="RRNA_A_DIMETH"/>
    <property type="match status" value="1"/>
</dbReference>
<evidence type="ECO:0000256" key="5">
    <source>
        <dbReference type="ARBA" id="ARBA00022691"/>
    </source>
</evidence>
<dbReference type="GO" id="GO:0003723">
    <property type="term" value="F:RNA binding"/>
    <property type="evidence" value="ECO:0007669"/>
    <property type="project" value="UniProtKB-UniRule"/>
</dbReference>
<dbReference type="InterPro" id="IPR023165">
    <property type="entry name" value="rRNA_Ade_diMease-like_C"/>
</dbReference>
<dbReference type="EMBL" id="JTHE03000024">
    <property type="protein sequence ID" value="MCM1981952.1"/>
    <property type="molecule type" value="Genomic_DNA"/>
</dbReference>
<dbReference type="Proteomes" id="UP000031561">
    <property type="component" value="Unassembled WGS sequence"/>
</dbReference>
<keyword evidence="2 7" id="KW-0698">rRNA processing</keyword>
<dbReference type="NCBIfam" id="TIGR00755">
    <property type="entry name" value="ksgA"/>
    <property type="match status" value="1"/>
</dbReference>
<feature type="binding site" evidence="7 8">
    <location>
        <position position="109"/>
    </location>
    <ligand>
        <name>S-adenosyl-L-methionine</name>
        <dbReference type="ChEBI" id="CHEBI:59789"/>
    </ligand>
</feature>
<evidence type="ECO:0000256" key="7">
    <source>
        <dbReference type="HAMAP-Rule" id="MF_00607"/>
    </source>
</evidence>
<evidence type="ECO:0000259" key="9">
    <source>
        <dbReference type="SMART" id="SM00650"/>
    </source>
</evidence>
<dbReference type="PANTHER" id="PTHR11727:SF7">
    <property type="entry name" value="DIMETHYLADENOSINE TRANSFERASE-RELATED"/>
    <property type="match status" value="1"/>
</dbReference>
<dbReference type="GO" id="GO:0052908">
    <property type="term" value="F:16S rRNA (adenine(1518)-N(6)/adenine(1519)-N(6))-dimethyltransferase activity"/>
    <property type="evidence" value="ECO:0007669"/>
    <property type="project" value="UniProtKB-EC"/>
</dbReference>
<dbReference type="InterPro" id="IPR020598">
    <property type="entry name" value="rRNA_Ade_methylase_Trfase_N"/>
</dbReference>
<sequence length="281" mass="31153">MKPRPRKRFGQHWLQSATVLDQIAQAAHLSAGDHVLEIGPGKGVLTERLLAQAGKVVSVEIDRDLCGYLRKHFQGHPRFELVEADFLHLPFVGMQADPVFSEINKVVANIPYNITGPILEKLLGPIDRPLEKSLEVIVLLVQNEVAQRIAAVPGSKAFGALSVRVQYLAHCEVLFPVPPSAFKPPPQVESAVIRLTPRPYPHPAPQPRWMRTLVKQGFSTRRKMLRNTLGAMFTKDQITAALVSMQISPEVRAEDLGLDQWIELSRRLPAPARAMEGGAES</sequence>
<dbReference type="HAMAP" id="MF_00607">
    <property type="entry name" value="16SrRNA_methyltr_A"/>
    <property type="match status" value="1"/>
</dbReference>
<keyword evidence="5 7" id="KW-0949">S-adenosyl-L-methionine</keyword>
<feature type="binding site" evidence="7 8">
    <location>
        <position position="14"/>
    </location>
    <ligand>
        <name>S-adenosyl-L-methionine</name>
        <dbReference type="ChEBI" id="CHEBI:59789"/>
    </ligand>
</feature>
<comment type="caution">
    <text evidence="10">The sequence shown here is derived from an EMBL/GenBank/DDBJ whole genome shotgun (WGS) entry which is preliminary data.</text>
</comment>
<keyword evidence="4 7" id="KW-0808">Transferase</keyword>
<keyword evidence="1 7" id="KW-0963">Cytoplasm</keyword>
<dbReference type="Gene3D" id="3.40.50.150">
    <property type="entry name" value="Vaccinia Virus protein VP39"/>
    <property type="match status" value="1"/>
</dbReference>
<feature type="domain" description="Ribosomal RNA adenine methylase transferase N-terminal" evidence="9">
    <location>
        <begin position="19"/>
        <end position="199"/>
    </location>
</feature>
<proteinExistence type="inferred from homology"/>
<dbReference type="InterPro" id="IPR029063">
    <property type="entry name" value="SAM-dependent_MTases_sf"/>
</dbReference>
<dbReference type="CDD" id="cd02440">
    <property type="entry name" value="AdoMet_MTases"/>
    <property type="match status" value="1"/>
</dbReference>
<comment type="function">
    <text evidence="7">Specifically dimethylates two adjacent adenosines (A1518 and A1519) in the loop of a conserved hairpin near the 3'-end of 16S rRNA in the 30S particle. May play a critical role in biogenesis of 30S subunits.</text>
</comment>
<dbReference type="AlphaFoldDB" id="A0ABD4T059"/>
<dbReference type="PANTHER" id="PTHR11727">
    <property type="entry name" value="DIMETHYLADENOSINE TRANSFERASE"/>
    <property type="match status" value="1"/>
</dbReference>
<dbReference type="Gene3D" id="1.10.8.100">
    <property type="entry name" value="Ribosomal RNA adenine dimethylase-like, domain 2"/>
    <property type="match status" value="1"/>
</dbReference>
<dbReference type="InterPro" id="IPR011530">
    <property type="entry name" value="rRNA_adenine_dimethylase"/>
</dbReference>
<dbReference type="InterPro" id="IPR001737">
    <property type="entry name" value="KsgA/Erm"/>
</dbReference>
<reference evidence="10 11" key="1">
    <citation type="journal article" date="2015" name="Genome Announc.">
        <title>Draft Genome Sequence of Filamentous Marine Cyanobacterium Lyngbya confervoides Strain BDU141951.</title>
        <authorList>
            <person name="Chandrababunaidu M.M."/>
            <person name="Sen D."/>
            <person name="Tripathy S."/>
        </authorList>
    </citation>
    <scope>NUCLEOTIDE SEQUENCE [LARGE SCALE GENOMIC DNA]</scope>
    <source>
        <strain evidence="10 11">BDU141951</strain>
    </source>
</reference>
<comment type="subcellular location">
    <subcellularLocation>
        <location evidence="7">Cytoplasm</location>
    </subcellularLocation>
</comment>
<keyword evidence="3 7" id="KW-0489">Methyltransferase</keyword>
<dbReference type="FunFam" id="3.40.50.150:FF:000023">
    <property type="entry name" value="Ribosomal RNA small subunit methyltransferase A"/>
    <property type="match status" value="1"/>
</dbReference>
<protein>
    <recommendedName>
        <fullName evidence="7">Ribosomal RNA small subunit methyltransferase A</fullName>
        <ecNumber evidence="7">2.1.1.182</ecNumber>
    </recommendedName>
    <alternativeName>
        <fullName evidence="7">16S rRNA (adenine(1518)-N(6)/adenine(1519)-N(6))-dimethyltransferase</fullName>
    </alternativeName>
    <alternativeName>
        <fullName evidence="7">16S rRNA dimethyladenosine transferase</fullName>
    </alternativeName>
    <alternativeName>
        <fullName evidence="7">16S rRNA dimethylase</fullName>
    </alternativeName>
    <alternativeName>
        <fullName evidence="7">S-adenosylmethionine-6-N', N'-adenosyl(rRNA) dimethyltransferase</fullName>
    </alternativeName>
</protein>
<comment type="similarity">
    <text evidence="7">Belongs to the class I-like SAM-binding methyltransferase superfamily. rRNA adenine N(6)-methyltransferase family. RsmA subfamily.</text>
</comment>
<gene>
    <name evidence="7 10" type="primary">rsmA</name>
    <name evidence="7" type="synonym">ksgA</name>
    <name evidence="10" type="ORF">QQ91_0003775</name>
</gene>
<dbReference type="SMART" id="SM00650">
    <property type="entry name" value="rADc"/>
    <property type="match status" value="1"/>
</dbReference>
<evidence type="ECO:0000313" key="11">
    <source>
        <dbReference type="Proteomes" id="UP000031561"/>
    </source>
</evidence>
<keyword evidence="6 7" id="KW-0694">RNA-binding</keyword>